<dbReference type="RefSeq" id="WP_100203863.1">
    <property type="nucleotide sequence ID" value="NZ_PGGW01000065.1"/>
</dbReference>
<name>A0A2M8LU66_9ACTN</name>
<keyword evidence="3" id="KW-1185">Reference proteome</keyword>
<evidence type="ECO:0008006" key="4">
    <source>
        <dbReference type="Google" id="ProtNLM"/>
    </source>
</evidence>
<dbReference type="InterPro" id="IPR049801">
    <property type="entry name" value="T7SS_assoc-like"/>
</dbReference>
<gene>
    <name evidence="2" type="ORF">CUT44_23160</name>
</gene>
<evidence type="ECO:0000256" key="1">
    <source>
        <dbReference type="SAM" id="MobiDB-lite"/>
    </source>
</evidence>
<sequence>MAENKTTVLDSEFLKNFIKEEITEFKAALEKMLKDSPSDGPAISSVGKRQSDTLLSTRPLVIGKMAGESGVEGAGLNEQIQAAADAIETVIKDHGLLFDDIEEALEETVEELTENQKGSLDKITAETFMDIFDDVDAGMEGGGTYSGGDYDDDDDDDDDD</sequence>
<proteinExistence type="predicted"/>
<dbReference type="NCBIfam" id="NF033533">
    <property type="entry name" value="lone7_assoc_B"/>
    <property type="match status" value="1"/>
</dbReference>
<evidence type="ECO:0000313" key="2">
    <source>
        <dbReference type="EMBL" id="PJE95501.1"/>
    </source>
</evidence>
<reference evidence="2 3" key="1">
    <citation type="submission" date="2017-11" db="EMBL/GenBank/DDBJ databases">
        <title>Streptomyces carmine sp. nov., a novel actinomycete isolated from Sophora alopecuroides in Xinjiang, China.</title>
        <authorList>
            <person name="Wang Y."/>
            <person name="Luo X."/>
            <person name="Wan C."/>
            <person name="Zhang L."/>
        </authorList>
    </citation>
    <scope>NUCLEOTIDE SEQUENCE [LARGE SCALE GENOMIC DNA]</scope>
    <source>
        <strain evidence="2 3">TRM SA0054</strain>
    </source>
</reference>
<organism evidence="2 3">
    <name type="scientific">Streptomyces carminius</name>
    <dbReference type="NCBI Taxonomy" id="2665496"/>
    <lineage>
        <taxon>Bacteria</taxon>
        <taxon>Bacillati</taxon>
        <taxon>Actinomycetota</taxon>
        <taxon>Actinomycetes</taxon>
        <taxon>Kitasatosporales</taxon>
        <taxon>Streptomycetaceae</taxon>
        <taxon>Streptomyces</taxon>
    </lineage>
</organism>
<dbReference type="AlphaFoldDB" id="A0A2M8LU66"/>
<protein>
    <recommendedName>
        <fullName evidence="4">Type VII secretion system-associated protein</fullName>
    </recommendedName>
</protein>
<accession>A0A2M8LU66</accession>
<dbReference type="Proteomes" id="UP000230407">
    <property type="component" value="Unassembled WGS sequence"/>
</dbReference>
<comment type="caution">
    <text evidence="2">The sequence shown here is derived from an EMBL/GenBank/DDBJ whole genome shotgun (WGS) entry which is preliminary data.</text>
</comment>
<feature type="region of interest" description="Disordered" evidence="1">
    <location>
        <begin position="135"/>
        <end position="160"/>
    </location>
</feature>
<evidence type="ECO:0000313" key="3">
    <source>
        <dbReference type="Proteomes" id="UP000230407"/>
    </source>
</evidence>
<feature type="compositionally biased region" description="Acidic residues" evidence="1">
    <location>
        <begin position="149"/>
        <end position="160"/>
    </location>
</feature>
<dbReference type="EMBL" id="PGGW01000065">
    <property type="protein sequence ID" value="PJE95501.1"/>
    <property type="molecule type" value="Genomic_DNA"/>
</dbReference>